<organism evidence="5 6">
    <name type="scientific">Sphingomonas citri</name>
    <dbReference type="NCBI Taxonomy" id="2862499"/>
    <lineage>
        <taxon>Bacteria</taxon>
        <taxon>Pseudomonadati</taxon>
        <taxon>Pseudomonadota</taxon>
        <taxon>Alphaproteobacteria</taxon>
        <taxon>Sphingomonadales</taxon>
        <taxon>Sphingomonadaceae</taxon>
        <taxon>Sphingomonas</taxon>
    </lineage>
</organism>
<dbReference type="Pfam" id="PF01638">
    <property type="entry name" value="HxlR"/>
    <property type="match status" value="1"/>
</dbReference>
<protein>
    <submittedName>
        <fullName evidence="5">Helix-turn-helix transcriptional regulator</fullName>
    </submittedName>
</protein>
<keyword evidence="2" id="KW-0238">DNA-binding</keyword>
<evidence type="ECO:0000256" key="1">
    <source>
        <dbReference type="ARBA" id="ARBA00023015"/>
    </source>
</evidence>
<dbReference type="PANTHER" id="PTHR33204">
    <property type="entry name" value="TRANSCRIPTIONAL REGULATOR, MARR FAMILY"/>
    <property type="match status" value="1"/>
</dbReference>
<keyword evidence="1" id="KW-0805">Transcription regulation</keyword>
<comment type="caution">
    <text evidence="5">The sequence shown here is derived from an EMBL/GenBank/DDBJ whole genome shotgun (WGS) entry which is preliminary data.</text>
</comment>
<dbReference type="EMBL" id="JAHXZN010000008">
    <property type="protein sequence ID" value="MBW6532528.1"/>
    <property type="molecule type" value="Genomic_DNA"/>
</dbReference>
<accession>A0ABS7BSD6</accession>
<reference evidence="5 6" key="1">
    <citation type="submission" date="2021-07" db="EMBL/GenBank/DDBJ databases">
        <title>Sphingomonas sp.</title>
        <authorList>
            <person name="Feng G."/>
            <person name="Li J."/>
            <person name="Pan M."/>
        </authorList>
    </citation>
    <scope>NUCLEOTIDE SEQUENCE [LARGE SCALE GENOMIC DNA]</scope>
    <source>
        <strain evidence="5 6">RRHST34</strain>
    </source>
</reference>
<dbReference type="InterPro" id="IPR002577">
    <property type="entry name" value="HTH_HxlR"/>
</dbReference>
<keyword evidence="6" id="KW-1185">Reference proteome</keyword>
<dbReference type="InterPro" id="IPR036388">
    <property type="entry name" value="WH-like_DNA-bd_sf"/>
</dbReference>
<evidence type="ECO:0000313" key="6">
    <source>
        <dbReference type="Proteomes" id="UP000759103"/>
    </source>
</evidence>
<gene>
    <name evidence="5" type="ORF">KZ820_17440</name>
</gene>
<feature type="domain" description="HTH hxlR-type" evidence="4">
    <location>
        <begin position="4"/>
        <end position="104"/>
    </location>
</feature>
<dbReference type="PANTHER" id="PTHR33204:SF37">
    <property type="entry name" value="HTH-TYPE TRANSCRIPTIONAL REGULATOR YODB"/>
    <property type="match status" value="1"/>
</dbReference>
<dbReference type="PROSITE" id="PS51118">
    <property type="entry name" value="HTH_HXLR"/>
    <property type="match status" value="1"/>
</dbReference>
<evidence type="ECO:0000256" key="3">
    <source>
        <dbReference type="ARBA" id="ARBA00023163"/>
    </source>
</evidence>
<dbReference type="Gene3D" id="1.10.10.10">
    <property type="entry name" value="Winged helix-like DNA-binding domain superfamily/Winged helix DNA-binding domain"/>
    <property type="match status" value="1"/>
</dbReference>
<evidence type="ECO:0000313" key="5">
    <source>
        <dbReference type="EMBL" id="MBW6532528.1"/>
    </source>
</evidence>
<keyword evidence="3" id="KW-0804">Transcription</keyword>
<dbReference type="RefSeq" id="WP_219750048.1">
    <property type="nucleotide sequence ID" value="NZ_JAHXZN010000008.1"/>
</dbReference>
<name>A0ABS7BSD6_9SPHN</name>
<dbReference type="Proteomes" id="UP000759103">
    <property type="component" value="Unassembled WGS sequence"/>
</dbReference>
<dbReference type="InterPro" id="IPR036390">
    <property type="entry name" value="WH_DNA-bd_sf"/>
</dbReference>
<sequence length="114" mass="12513">MNMVPSARSSIEELVTAKWGIAILRTLLAGPARFSGLREAIPGVSANILAARLRLYEQAGLVERVRLPEPADRQVYRLTPRGAGSRAVIDAISDWSAHWDRCGDVLGQEHPTRL</sequence>
<evidence type="ECO:0000259" key="4">
    <source>
        <dbReference type="PROSITE" id="PS51118"/>
    </source>
</evidence>
<evidence type="ECO:0000256" key="2">
    <source>
        <dbReference type="ARBA" id="ARBA00023125"/>
    </source>
</evidence>
<dbReference type="SUPFAM" id="SSF46785">
    <property type="entry name" value="Winged helix' DNA-binding domain"/>
    <property type="match status" value="1"/>
</dbReference>
<proteinExistence type="predicted"/>